<feature type="transmembrane region" description="Helical" evidence="1">
    <location>
        <begin position="6"/>
        <end position="22"/>
    </location>
</feature>
<keyword evidence="1" id="KW-0472">Membrane</keyword>
<proteinExistence type="predicted"/>
<keyword evidence="1" id="KW-1133">Transmembrane helix</keyword>
<organism evidence="2 3">
    <name type="scientific">Paludibacterium purpuratum</name>
    <dbReference type="NCBI Taxonomy" id="1144873"/>
    <lineage>
        <taxon>Bacteria</taxon>
        <taxon>Pseudomonadati</taxon>
        <taxon>Pseudomonadota</taxon>
        <taxon>Betaproteobacteria</taxon>
        <taxon>Neisseriales</taxon>
        <taxon>Chromobacteriaceae</taxon>
        <taxon>Paludibacterium</taxon>
    </lineage>
</organism>
<dbReference type="EMBL" id="SNZP01000005">
    <property type="protein sequence ID" value="TDR80244.1"/>
    <property type="molecule type" value="Genomic_DNA"/>
</dbReference>
<sequence length="89" mass="10141">MLDVWTALIFFGVLLAGGLLIWRQARRSHASAGRLNLDTSPCVQAESQLVEDLAPLPSRASKSWCQWPAFKPRKSYWWLLDLLIRAMSQ</sequence>
<keyword evidence="1" id="KW-0812">Transmembrane</keyword>
<evidence type="ECO:0000313" key="3">
    <source>
        <dbReference type="Proteomes" id="UP000295611"/>
    </source>
</evidence>
<gene>
    <name evidence="2" type="ORF">DFP86_10599</name>
</gene>
<protein>
    <submittedName>
        <fullName evidence="2">Uncharacterized protein</fullName>
    </submittedName>
</protein>
<reference evidence="2 3" key="1">
    <citation type="submission" date="2019-03" db="EMBL/GenBank/DDBJ databases">
        <title>Genomic Encyclopedia of Type Strains, Phase III (KMG-III): the genomes of soil and plant-associated and newly described type strains.</title>
        <authorList>
            <person name="Whitman W."/>
        </authorList>
    </citation>
    <scope>NUCLEOTIDE SEQUENCE [LARGE SCALE GENOMIC DNA]</scope>
    <source>
        <strain evidence="2 3">CECT 8976</strain>
    </source>
</reference>
<dbReference type="Proteomes" id="UP000295611">
    <property type="component" value="Unassembled WGS sequence"/>
</dbReference>
<evidence type="ECO:0000256" key="1">
    <source>
        <dbReference type="SAM" id="Phobius"/>
    </source>
</evidence>
<keyword evidence="3" id="KW-1185">Reference proteome</keyword>
<comment type="caution">
    <text evidence="2">The sequence shown here is derived from an EMBL/GenBank/DDBJ whole genome shotgun (WGS) entry which is preliminary data.</text>
</comment>
<accession>A0A4R7B6D3</accession>
<name>A0A4R7B6D3_9NEIS</name>
<evidence type="ECO:0000313" key="2">
    <source>
        <dbReference type="EMBL" id="TDR80244.1"/>
    </source>
</evidence>
<dbReference type="AlphaFoldDB" id="A0A4R7B6D3"/>